<reference evidence="2" key="1">
    <citation type="submission" date="2021-03" db="EMBL/GenBank/DDBJ databases">
        <title>Antimicrobial resistance genes in bacteria isolated from Japanese honey, and their potential for conferring macrolide and lincosamide resistance in the American foulbrood pathogen Paenibacillus larvae.</title>
        <authorList>
            <person name="Okamoto M."/>
            <person name="Kumagai M."/>
            <person name="Kanamori H."/>
            <person name="Takamatsu D."/>
        </authorList>
    </citation>
    <scope>NUCLEOTIDE SEQUENCE</scope>
    <source>
        <strain evidence="2">J27TS8</strain>
    </source>
</reference>
<sequence length="66" mass="7552">MGYSFFQLIRGVFLRAYHCTNNKASIFSKTETDSINSMPDFSSQENQKKAIANPFHNDEKDGETPF</sequence>
<feature type="region of interest" description="Disordered" evidence="1">
    <location>
        <begin position="37"/>
        <end position="66"/>
    </location>
</feature>
<feature type="compositionally biased region" description="Basic and acidic residues" evidence="1">
    <location>
        <begin position="56"/>
        <end position="66"/>
    </location>
</feature>
<organism evidence="2 3">
    <name type="scientific">Robertmurraya siralis</name>
    <dbReference type="NCBI Taxonomy" id="77777"/>
    <lineage>
        <taxon>Bacteria</taxon>
        <taxon>Bacillati</taxon>
        <taxon>Bacillota</taxon>
        <taxon>Bacilli</taxon>
        <taxon>Bacillales</taxon>
        <taxon>Bacillaceae</taxon>
        <taxon>Robertmurraya</taxon>
    </lineage>
</organism>
<evidence type="ECO:0000313" key="2">
    <source>
        <dbReference type="EMBL" id="GIN61747.1"/>
    </source>
</evidence>
<evidence type="ECO:0000256" key="1">
    <source>
        <dbReference type="SAM" id="MobiDB-lite"/>
    </source>
</evidence>
<dbReference type="AlphaFoldDB" id="A0A920BTY7"/>
<dbReference type="EMBL" id="BORC01000002">
    <property type="protein sequence ID" value="GIN61747.1"/>
    <property type="molecule type" value="Genomic_DNA"/>
</dbReference>
<protein>
    <submittedName>
        <fullName evidence="2">Uncharacterized protein</fullName>
    </submittedName>
</protein>
<gene>
    <name evidence="2" type="ORF">J27TS8_17400</name>
</gene>
<keyword evidence="3" id="KW-1185">Reference proteome</keyword>
<dbReference type="Proteomes" id="UP000682111">
    <property type="component" value="Unassembled WGS sequence"/>
</dbReference>
<name>A0A920BTY7_9BACI</name>
<accession>A0A920BTY7</accession>
<proteinExistence type="predicted"/>
<comment type="caution">
    <text evidence="2">The sequence shown here is derived from an EMBL/GenBank/DDBJ whole genome shotgun (WGS) entry which is preliminary data.</text>
</comment>
<evidence type="ECO:0000313" key="3">
    <source>
        <dbReference type="Proteomes" id="UP000682111"/>
    </source>
</evidence>